<proteinExistence type="predicted"/>
<evidence type="ECO:0000313" key="4">
    <source>
        <dbReference type="RefSeq" id="XP_005089949.1"/>
    </source>
</evidence>
<dbReference type="RefSeq" id="XP_005089949.1">
    <property type="nucleotide sequence ID" value="XM_005089892.3"/>
</dbReference>
<evidence type="ECO:0000313" key="2">
    <source>
        <dbReference type="Proteomes" id="UP000694888"/>
    </source>
</evidence>
<dbReference type="Proteomes" id="UP000694888">
    <property type="component" value="Unplaced"/>
</dbReference>
<feature type="region of interest" description="Disordered" evidence="1">
    <location>
        <begin position="192"/>
        <end position="220"/>
    </location>
</feature>
<feature type="region of interest" description="Disordered" evidence="1">
    <location>
        <begin position="51"/>
        <end position="83"/>
    </location>
</feature>
<dbReference type="RefSeq" id="XP_005089948.1">
    <property type="nucleotide sequence ID" value="XM_005089891.3"/>
</dbReference>
<organism evidence="2 4">
    <name type="scientific">Aplysia californica</name>
    <name type="common">California sea hare</name>
    <dbReference type="NCBI Taxonomy" id="6500"/>
    <lineage>
        <taxon>Eukaryota</taxon>
        <taxon>Metazoa</taxon>
        <taxon>Spiralia</taxon>
        <taxon>Lophotrochozoa</taxon>
        <taxon>Mollusca</taxon>
        <taxon>Gastropoda</taxon>
        <taxon>Heterobranchia</taxon>
        <taxon>Euthyneura</taxon>
        <taxon>Tectipleura</taxon>
        <taxon>Aplysiida</taxon>
        <taxon>Aplysioidea</taxon>
        <taxon>Aplysiidae</taxon>
        <taxon>Aplysia</taxon>
    </lineage>
</organism>
<feature type="compositionally biased region" description="Polar residues" evidence="1">
    <location>
        <begin position="24"/>
        <end position="34"/>
    </location>
</feature>
<evidence type="ECO:0000313" key="3">
    <source>
        <dbReference type="RefSeq" id="XP_005089948.1"/>
    </source>
</evidence>
<feature type="compositionally biased region" description="Basic and acidic residues" evidence="1">
    <location>
        <begin position="202"/>
        <end position="211"/>
    </location>
</feature>
<keyword evidence="2" id="KW-1185">Reference proteome</keyword>
<feature type="compositionally biased region" description="Polar residues" evidence="1">
    <location>
        <begin position="308"/>
        <end position="318"/>
    </location>
</feature>
<feature type="region of interest" description="Disordered" evidence="1">
    <location>
        <begin position="1"/>
        <end position="37"/>
    </location>
</feature>
<feature type="compositionally biased region" description="Polar residues" evidence="1">
    <location>
        <begin position="57"/>
        <end position="70"/>
    </location>
</feature>
<accession>A0ABM0JBM8</accession>
<name>A0ABM0JBM8_APLCA</name>
<gene>
    <name evidence="3 4" type="primary">LOC101850922</name>
</gene>
<feature type="region of interest" description="Disordered" evidence="1">
    <location>
        <begin position="278"/>
        <end position="326"/>
    </location>
</feature>
<reference evidence="3 4" key="1">
    <citation type="submission" date="2025-05" db="UniProtKB">
        <authorList>
            <consortium name="RefSeq"/>
        </authorList>
    </citation>
    <scope>IDENTIFICATION</scope>
</reference>
<feature type="region of interest" description="Disordered" evidence="1">
    <location>
        <begin position="453"/>
        <end position="479"/>
    </location>
</feature>
<protein>
    <submittedName>
        <fullName evidence="3 4">Uncharacterized protein LOC101850922</fullName>
    </submittedName>
</protein>
<dbReference type="GeneID" id="101850922"/>
<evidence type="ECO:0000256" key="1">
    <source>
        <dbReference type="SAM" id="MobiDB-lite"/>
    </source>
</evidence>
<sequence length="479" mass="53583">MSGDHLPQNTIPVKQEDLAHSPKAQDSVTSQTVKLSAPPELRLKRKCLKAANGTGEGSTEAQKDCNTNIERPQAHEPKTKSFQSHVDIKVHDSRSPMAFRPNHAVHKKVTMNRGRNCDKLMERLRNGKKTRMRLSYEVDVEYVTEGTCSDSESSDDHENGASRKLKPVIAWSFCREGDTTPLFTVASEVCISPTEEEPGASEDSKPDKDTTDGSQMENETCTAKSFDNVRDNNWSMIDLHDMKNVTLRTYRVRRQSDGSVRRELGPALASKVWISEGNRKTLTPGPVHHSSSCGGKSMTDKQHPGVPPNQTRSSITSKENQKKDEASSKVKKFFSWLPLKEKLAQSFKNSQFFKNQQCNDSHNECRPKISKTAKPCKAIKSFNLHTRAQVSETGSPVKISTRYPMTTSAELRLCTASRKLLPPTCPCDDKKSQNCEHNDEAQQTPKQLTNVIPKATPGVETNGQEKKQLWTTHRRAKSL</sequence>